<comment type="caution">
    <text evidence="2">The sequence shown here is derived from an EMBL/GenBank/DDBJ whole genome shotgun (WGS) entry which is preliminary data.</text>
</comment>
<accession>A0A0M0LQ01</accession>
<dbReference type="Proteomes" id="UP000037460">
    <property type="component" value="Unassembled WGS sequence"/>
</dbReference>
<feature type="compositionally biased region" description="Low complexity" evidence="1">
    <location>
        <begin position="101"/>
        <end position="122"/>
    </location>
</feature>
<dbReference type="EMBL" id="JWZX01000358">
    <property type="protein sequence ID" value="KOO53145.1"/>
    <property type="molecule type" value="Genomic_DNA"/>
</dbReference>
<proteinExistence type="predicted"/>
<feature type="compositionally biased region" description="Gly residues" evidence="1">
    <location>
        <begin position="123"/>
        <end position="134"/>
    </location>
</feature>
<protein>
    <recommendedName>
        <fullName evidence="4">CRAL-TRIO domain-containing protein</fullName>
    </recommendedName>
</protein>
<keyword evidence="3" id="KW-1185">Reference proteome</keyword>
<evidence type="ECO:0000313" key="2">
    <source>
        <dbReference type="EMBL" id="KOO53145.1"/>
    </source>
</evidence>
<evidence type="ECO:0008006" key="4">
    <source>
        <dbReference type="Google" id="ProtNLM"/>
    </source>
</evidence>
<evidence type="ECO:0000256" key="1">
    <source>
        <dbReference type="SAM" id="MobiDB-lite"/>
    </source>
</evidence>
<feature type="compositionally biased region" description="Low complexity" evidence="1">
    <location>
        <begin position="84"/>
        <end position="93"/>
    </location>
</feature>
<gene>
    <name evidence="2" type="ORF">Ctob_011349</name>
</gene>
<feature type="region of interest" description="Disordered" evidence="1">
    <location>
        <begin position="62"/>
        <end position="139"/>
    </location>
</feature>
<dbReference type="OrthoDB" id="75724at2759"/>
<evidence type="ECO:0000313" key="3">
    <source>
        <dbReference type="Proteomes" id="UP000037460"/>
    </source>
</evidence>
<reference evidence="3" key="1">
    <citation type="journal article" date="2015" name="PLoS Genet.">
        <title>Genome Sequence and Transcriptome Analyses of Chrysochromulina tobin: Metabolic Tools for Enhanced Algal Fitness in the Prominent Order Prymnesiales (Haptophyceae).</title>
        <authorList>
            <person name="Hovde B.T."/>
            <person name="Deodato C.R."/>
            <person name="Hunsperger H.M."/>
            <person name="Ryken S.A."/>
            <person name="Yost W."/>
            <person name="Jha R.K."/>
            <person name="Patterson J."/>
            <person name="Monnat R.J. Jr."/>
            <person name="Barlow S.B."/>
            <person name="Starkenburg S.R."/>
            <person name="Cattolico R.A."/>
        </authorList>
    </citation>
    <scope>NUCLEOTIDE SEQUENCE</scope>
    <source>
        <strain evidence="3">CCMP291</strain>
    </source>
</reference>
<name>A0A0M0LQ01_9EUKA</name>
<feature type="region of interest" description="Disordered" evidence="1">
    <location>
        <begin position="1"/>
        <end position="23"/>
    </location>
</feature>
<dbReference type="AlphaFoldDB" id="A0A0M0LQ01"/>
<sequence length="258" mass="26883">MAPLGGAEASHATSGAPDDEPLTVMAKVLLTPRRRERQQHVLAASSVEVLPRLLPATISPDLLPTVSSVSSDKGRASKGRSITSVSSVSSVSSDKGRASTDRSITSVSSVSSDKGRASTGVAGRVGVGEGGGRGTSDDDASERCQLCLQAGVGGLGAELGAEGSSLPPWCRPSSSKHMVMLVDLHGFGIADMDPRVGLKAIPIILSHYPDRIAQVRMLRGDDMQQYFTSFLTAEQVEFMQAVLTIKAAPRKVVAADCL</sequence>
<organism evidence="2 3">
    <name type="scientific">Chrysochromulina tobinii</name>
    <dbReference type="NCBI Taxonomy" id="1460289"/>
    <lineage>
        <taxon>Eukaryota</taxon>
        <taxon>Haptista</taxon>
        <taxon>Haptophyta</taxon>
        <taxon>Prymnesiophyceae</taxon>
        <taxon>Prymnesiales</taxon>
        <taxon>Chrysochromulinaceae</taxon>
        <taxon>Chrysochromulina</taxon>
    </lineage>
</organism>